<dbReference type="InterPro" id="IPR050625">
    <property type="entry name" value="ParA/MinD_ATPase"/>
</dbReference>
<dbReference type="InterPro" id="IPR001789">
    <property type="entry name" value="Sig_transdc_resp-reg_receiver"/>
</dbReference>
<evidence type="ECO:0000259" key="4">
    <source>
        <dbReference type="PROSITE" id="PS50110"/>
    </source>
</evidence>
<dbReference type="Pfam" id="PF00072">
    <property type="entry name" value="Response_reg"/>
    <property type="match status" value="1"/>
</dbReference>
<gene>
    <name evidence="5" type="ORF">IAD26_03465</name>
</gene>
<dbReference type="InterPro" id="IPR027417">
    <property type="entry name" value="P-loop_NTPase"/>
</dbReference>
<dbReference type="GO" id="GO:0009898">
    <property type="term" value="C:cytoplasmic side of plasma membrane"/>
    <property type="evidence" value="ECO:0007669"/>
    <property type="project" value="TreeGrafter"/>
</dbReference>
<dbReference type="GO" id="GO:0005829">
    <property type="term" value="C:cytosol"/>
    <property type="evidence" value="ECO:0007669"/>
    <property type="project" value="TreeGrafter"/>
</dbReference>
<accession>A0A9D1MZ76</accession>
<dbReference type="Pfam" id="PF13614">
    <property type="entry name" value="AAA_31"/>
    <property type="match status" value="1"/>
</dbReference>
<evidence type="ECO:0000256" key="2">
    <source>
        <dbReference type="ARBA" id="ARBA00024867"/>
    </source>
</evidence>
<dbReference type="PROSITE" id="PS50110">
    <property type="entry name" value="RESPONSE_REGULATORY"/>
    <property type="match status" value="1"/>
</dbReference>
<dbReference type="Gene3D" id="3.40.50.2300">
    <property type="match status" value="1"/>
</dbReference>
<dbReference type="AlphaFoldDB" id="A0A9D1MZ76"/>
<dbReference type="EMBL" id="DVOD01000025">
    <property type="protein sequence ID" value="HIU92177.1"/>
    <property type="molecule type" value="Genomic_DNA"/>
</dbReference>
<dbReference type="GO" id="GO:0005524">
    <property type="term" value="F:ATP binding"/>
    <property type="evidence" value="ECO:0007669"/>
    <property type="project" value="TreeGrafter"/>
</dbReference>
<evidence type="ECO:0000256" key="1">
    <source>
        <dbReference type="ARBA" id="ARBA00018672"/>
    </source>
</evidence>
<proteinExistence type="predicted"/>
<dbReference type="GO" id="GO:0016887">
    <property type="term" value="F:ATP hydrolysis activity"/>
    <property type="evidence" value="ECO:0007669"/>
    <property type="project" value="TreeGrafter"/>
</dbReference>
<dbReference type="Gene3D" id="3.40.50.300">
    <property type="entry name" value="P-loop containing nucleotide triphosphate hydrolases"/>
    <property type="match status" value="1"/>
</dbReference>
<dbReference type="SMART" id="SM00448">
    <property type="entry name" value="REC"/>
    <property type="match status" value="1"/>
</dbReference>
<dbReference type="PANTHER" id="PTHR43384:SF13">
    <property type="entry name" value="SLR0110 PROTEIN"/>
    <property type="match status" value="1"/>
</dbReference>
<dbReference type="InterPro" id="IPR011006">
    <property type="entry name" value="CheY-like_superfamily"/>
</dbReference>
<name>A0A9D1MZ76_9CLOT</name>
<dbReference type="Proteomes" id="UP000886748">
    <property type="component" value="Unassembled WGS sequence"/>
</dbReference>
<reference evidence="5" key="1">
    <citation type="submission" date="2020-10" db="EMBL/GenBank/DDBJ databases">
        <authorList>
            <person name="Gilroy R."/>
        </authorList>
    </citation>
    <scope>NUCLEOTIDE SEQUENCE</scope>
    <source>
        <strain evidence="5">CHK154-7741</strain>
    </source>
</reference>
<comment type="function">
    <text evidence="2">May play the central regulatory role in sporulation. It may be an element of the effector pathway responsible for the activation of sporulation genes in response to nutritional stress. Spo0A may act in concert with spo0H (a sigma factor) to control the expression of some genes that are critical to the sporulation process.</text>
</comment>
<dbReference type="InterPro" id="IPR025669">
    <property type="entry name" value="AAA_dom"/>
</dbReference>
<dbReference type="PANTHER" id="PTHR43384">
    <property type="entry name" value="SEPTUM SITE-DETERMINING PROTEIN MIND HOMOLOG, CHLOROPLASTIC-RELATED"/>
    <property type="match status" value="1"/>
</dbReference>
<evidence type="ECO:0000313" key="5">
    <source>
        <dbReference type="EMBL" id="HIU92177.1"/>
    </source>
</evidence>
<dbReference type="SUPFAM" id="SSF52540">
    <property type="entry name" value="P-loop containing nucleoside triphosphate hydrolases"/>
    <property type="match status" value="1"/>
</dbReference>
<reference evidence="5" key="2">
    <citation type="journal article" date="2021" name="PeerJ">
        <title>Extensive microbial diversity within the chicken gut microbiome revealed by metagenomics and culture.</title>
        <authorList>
            <person name="Gilroy R."/>
            <person name="Ravi A."/>
            <person name="Getino M."/>
            <person name="Pursley I."/>
            <person name="Horton D.L."/>
            <person name="Alikhan N.F."/>
            <person name="Baker D."/>
            <person name="Gharbi K."/>
            <person name="Hall N."/>
            <person name="Watson M."/>
            <person name="Adriaenssens E.M."/>
            <person name="Foster-Nyarko E."/>
            <person name="Jarju S."/>
            <person name="Secka A."/>
            <person name="Antonio M."/>
            <person name="Oren A."/>
            <person name="Chaudhuri R.R."/>
            <person name="La Ragione R."/>
            <person name="Hildebrand F."/>
            <person name="Pallen M.J."/>
        </authorList>
    </citation>
    <scope>NUCLEOTIDE SEQUENCE</scope>
    <source>
        <strain evidence="5">CHK154-7741</strain>
    </source>
</reference>
<sequence>MSENLNVIIIDKEENSRNIIKNYLSSFNNIEICAEFFDFELGFDFLRKAGKCIAFIDISENFEKALNLIKKLKDLNKEAHVVALSNKTSTDTIIKVMRAGAKEFVTKPVMESEFKEVINNLTQELNCVEPVQNCKIISTFSNKGGIGKTSIAVNLALELAQMSKEKVALIDLNLQLGDVSTFLDMTPPFAMDYIADNIHNLDEEELLKTLSKYKNTSLYVIADPLNIDKSQDITAEQIKSILNALKKTFSYIVIDIGTNIDTKTITALDNSDLILLIAIVNLPAIRSTQRCMELFEKLGYPADKIKLVLNRYMENEDIKTSDIEEVVKQKVYWKIPNNYLTMMSAINKGVPVSEINPEANIAINYKDFASKISDYLITQKLNKNYNKRELNI</sequence>
<organism evidence="5 6">
    <name type="scientific">Candidatus Limenecus avicola</name>
    <dbReference type="NCBI Taxonomy" id="2840847"/>
    <lineage>
        <taxon>Bacteria</taxon>
        <taxon>Bacillati</taxon>
        <taxon>Bacillota</taxon>
        <taxon>Clostridia</taxon>
        <taxon>Eubacteriales</taxon>
        <taxon>Clostridiaceae</taxon>
        <taxon>Clostridiaceae incertae sedis</taxon>
        <taxon>Candidatus Limenecus</taxon>
    </lineage>
</organism>
<keyword evidence="3" id="KW-0597">Phosphoprotein</keyword>
<protein>
    <recommendedName>
        <fullName evidence="1">Stage 0 sporulation protein A homolog</fullName>
    </recommendedName>
</protein>
<comment type="caution">
    <text evidence="5">The sequence shown here is derived from an EMBL/GenBank/DDBJ whole genome shotgun (WGS) entry which is preliminary data.</text>
</comment>
<dbReference type="GO" id="GO:0000160">
    <property type="term" value="P:phosphorelay signal transduction system"/>
    <property type="evidence" value="ECO:0007669"/>
    <property type="project" value="InterPro"/>
</dbReference>
<dbReference type="SUPFAM" id="SSF52172">
    <property type="entry name" value="CheY-like"/>
    <property type="match status" value="1"/>
</dbReference>
<evidence type="ECO:0000256" key="3">
    <source>
        <dbReference type="PROSITE-ProRule" id="PRU00169"/>
    </source>
</evidence>
<dbReference type="CDD" id="cd00156">
    <property type="entry name" value="REC"/>
    <property type="match status" value="1"/>
</dbReference>
<evidence type="ECO:0000313" key="6">
    <source>
        <dbReference type="Proteomes" id="UP000886748"/>
    </source>
</evidence>
<feature type="modified residue" description="4-aspartylphosphate" evidence="3">
    <location>
        <position position="57"/>
    </location>
</feature>
<dbReference type="GO" id="GO:0051782">
    <property type="term" value="P:negative regulation of cell division"/>
    <property type="evidence" value="ECO:0007669"/>
    <property type="project" value="TreeGrafter"/>
</dbReference>
<feature type="domain" description="Response regulatory" evidence="4">
    <location>
        <begin position="6"/>
        <end position="122"/>
    </location>
</feature>